<keyword evidence="6" id="KW-0548">Nucleotidyltransferase</keyword>
<evidence type="ECO:0000313" key="22">
    <source>
        <dbReference type="Proteomes" id="UP000324222"/>
    </source>
</evidence>
<evidence type="ECO:0000256" key="5">
    <source>
        <dbReference type="ARBA" id="ARBA00022679"/>
    </source>
</evidence>
<keyword evidence="9" id="KW-0013">ADP-ribosylation</keyword>
<dbReference type="CDD" id="cd01437">
    <property type="entry name" value="parp_like"/>
    <property type="match status" value="1"/>
</dbReference>
<keyword evidence="5 18" id="KW-0808">Transferase</keyword>
<dbReference type="GO" id="GO:0008270">
    <property type="term" value="F:zinc ion binding"/>
    <property type="evidence" value="ECO:0007669"/>
    <property type="project" value="UniProtKB-KW"/>
</dbReference>
<evidence type="ECO:0000259" key="20">
    <source>
        <dbReference type="PROSITE" id="PS51060"/>
    </source>
</evidence>
<evidence type="ECO:0000259" key="19">
    <source>
        <dbReference type="PROSITE" id="PS51059"/>
    </source>
</evidence>
<keyword evidence="10" id="KW-0863">Zinc-finger</keyword>
<dbReference type="AlphaFoldDB" id="A0A5B7EJ45"/>
<proteinExistence type="inferred from homology"/>
<comment type="subcellular location">
    <subcellularLocation>
        <location evidence="3">Nucleus</location>
    </subcellularLocation>
</comment>
<evidence type="ECO:0000256" key="11">
    <source>
        <dbReference type="ARBA" id="ARBA00022833"/>
    </source>
</evidence>
<dbReference type="PROSITE" id="PS51060">
    <property type="entry name" value="PARP_ALPHA_HD"/>
    <property type="match status" value="1"/>
</dbReference>
<evidence type="ECO:0000313" key="21">
    <source>
        <dbReference type="EMBL" id="MPC33378.1"/>
    </source>
</evidence>
<comment type="catalytic activity">
    <reaction evidence="16">
        <text>NAD(+) + (ADP-D-ribosyl)n-acceptor = nicotinamide + (ADP-D-ribosyl)n+1-acceptor + H(+).</text>
        <dbReference type="EC" id="2.4.2.30"/>
    </reaction>
</comment>
<evidence type="ECO:0000256" key="17">
    <source>
        <dbReference type="ARBA" id="ARBA00071874"/>
    </source>
</evidence>
<evidence type="ECO:0000256" key="14">
    <source>
        <dbReference type="ARBA" id="ARBA00023242"/>
    </source>
</evidence>
<dbReference type="EC" id="2.4.2.-" evidence="18"/>
<comment type="similarity">
    <text evidence="15">Belongs to the ARTD/PARP family.</text>
</comment>
<evidence type="ECO:0000256" key="6">
    <source>
        <dbReference type="ARBA" id="ARBA00022695"/>
    </source>
</evidence>
<keyword evidence="11" id="KW-0862">Zinc</keyword>
<evidence type="ECO:0000256" key="8">
    <source>
        <dbReference type="ARBA" id="ARBA00022737"/>
    </source>
</evidence>
<dbReference type="FunFam" id="3.90.228.10:FF:000002">
    <property type="entry name" value="Poly [ADP-ribose] polymerase"/>
    <property type="match status" value="1"/>
</dbReference>
<dbReference type="Gene3D" id="1.20.142.10">
    <property type="entry name" value="Poly(ADP-ribose) polymerase, regulatory domain"/>
    <property type="match status" value="1"/>
</dbReference>
<dbReference type="GO" id="GO:0003677">
    <property type="term" value="F:DNA binding"/>
    <property type="evidence" value="ECO:0007669"/>
    <property type="project" value="UniProtKB-KW"/>
</dbReference>
<dbReference type="Pfam" id="PF00644">
    <property type="entry name" value="PARP"/>
    <property type="match status" value="1"/>
</dbReference>
<evidence type="ECO:0000256" key="7">
    <source>
        <dbReference type="ARBA" id="ARBA00022723"/>
    </source>
</evidence>
<evidence type="ECO:0000256" key="15">
    <source>
        <dbReference type="ARBA" id="ARBA00024347"/>
    </source>
</evidence>
<dbReference type="Gene3D" id="3.90.228.10">
    <property type="match status" value="1"/>
</dbReference>
<keyword evidence="4 18" id="KW-0328">Glycosyltransferase</keyword>
<dbReference type="SUPFAM" id="SSF56399">
    <property type="entry name" value="ADP-ribosylation"/>
    <property type="match status" value="1"/>
</dbReference>
<evidence type="ECO:0000256" key="2">
    <source>
        <dbReference type="ARBA" id="ARBA00000459"/>
    </source>
</evidence>
<evidence type="ECO:0000256" key="1">
    <source>
        <dbReference type="ARBA" id="ARBA00000438"/>
    </source>
</evidence>
<feature type="domain" description="PARP catalytic" evidence="19">
    <location>
        <begin position="152"/>
        <end position="375"/>
    </location>
</feature>
<evidence type="ECO:0000256" key="4">
    <source>
        <dbReference type="ARBA" id="ARBA00022676"/>
    </source>
</evidence>
<reference evidence="21 22" key="1">
    <citation type="submission" date="2019-05" db="EMBL/GenBank/DDBJ databases">
        <title>Another draft genome of Portunus trituberculatus and its Hox gene families provides insights of decapod evolution.</title>
        <authorList>
            <person name="Jeong J.-H."/>
            <person name="Song I."/>
            <person name="Kim S."/>
            <person name="Choi T."/>
            <person name="Kim D."/>
            <person name="Ryu S."/>
            <person name="Kim W."/>
        </authorList>
    </citation>
    <scope>NUCLEOTIDE SEQUENCE [LARGE SCALE GENOMIC DNA]</scope>
    <source>
        <tissue evidence="21">Muscle</tissue>
    </source>
</reference>
<evidence type="ECO:0000256" key="9">
    <source>
        <dbReference type="ARBA" id="ARBA00022765"/>
    </source>
</evidence>
<dbReference type="PANTHER" id="PTHR10459:SF60">
    <property type="entry name" value="POLY [ADP-RIBOSE] POLYMERASE 2"/>
    <property type="match status" value="1"/>
</dbReference>
<evidence type="ECO:0000256" key="13">
    <source>
        <dbReference type="ARBA" id="ARBA00023125"/>
    </source>
</evidence>
<keyword evidence="22" id="KW-1185">Reference proteome</keyword>
<dbReference type="GO" id="GO:0140806">
    <property type="term" value="F:NAD+-protein-aspartate ADP-ribosyltransferase activity"/>
    <property type="evidence" value="ECO:0007669"/>
    <property type="project" value="RHEA"/>
</dbReference>
<dbReference type="GO" id="GO:0005730">
    <property type="term" value="C:nucleolus"/>
    <property type="evidence" value="ECO:0007669"/>
    <property type="project" value="TreeGrafter"/>
</dbReference>
<dbReference type="InterPro" id="IPR012317">
    <property type="entry name" value="Poly(ADP-ribose)pol_cat_dom"/>
</dbReference>
<dbReference type="EMBL" id="VSRR010002823">
    <property type="protein sequence ID" value="MPC33378.1"/>
    <property type="molecule type" value="Genomic_DNA"/>
</dbReference>
<dbReference type="SUPFAM" id="SSF47587">
    <property type="entry name" value="Domain of poly(ADP-ribose) polymerase"/>
    <property type="match status" value="1"/>
</dbReference>
<protein>
    <recommendedName>
        <fullName evidence="17 18">Poly [ADP-ribose] polymerase</fullName>
        <shortName evidence="18">PARP</shortName>
        <ecNumber evidence="18">2.4.2.-</ecNumber>
    </recommendedName>
</protein>
<dbReference type="FunFam" id="1.20.142.10:FF:000001">
    <property type="entry name" value="Poly [ADP-ribose] polymerase"/>
    <property type="match status" value="1"/>
</dbReference>
<dbReference type="InterPro" id="IPR050800">
    <property type="entry name" value="ARTD/PARP"/>
</dbReference>
<keyword evidence="8" id="KW-0677">Repeat</keyword>
<name>A0A5B7EJ45_PORTR</name>
<dbReference type="InterPro" id="IPR004102">
    <property type="entry name" value="Poly(ADP-ribose)pol_reg_dom"/>
</dbReference>
<dbReference type="PROSITE" id="PS51059">
    <property type="entry name" value="PARP_CATALYTIC"/>
    <property type="match status" value="1"/>
</dbReference>
<keyword evidence="12 18" id="KW-0520">NAD</keyword>
<organism evidence="21 22">
    <name type="scientific">Portunus trituberculatus</name>
    <name type="common">Swimming crab</name>
    <name type="synonym">Neptunus trituberculatus</name>
    <dbReference type="NCBI Taxonomy" id="210409"/>
    <lineage>
        <taxon>Eukaryota</taxon>
        <taxon>Metazoa</taxon>
        <taxon>Ecdysozoa</taxon>
        <taxon>Arthropoda</taxon>
        <taxon>Crustacea</taxon>
        <taxon>Multicrustacea</taxon>
        <taxon>Malacostraca</taxon>
        <taxon>Eumalacostraca</taxon>
        <taxon>Eucarida</taxon>
        <taxon>Decapoda</taxon>
        <taxon>Pleocyemata</taxon>
        <taxon>Brachyura</taxon>
        <taxon>Eubrachyura</taxon>
        <taxon>Portunoidea</taxon>
        <taxon>Portunidae</taxon>
        <taxon>Portuninae</taxon>
        <taxon>Portunus</taxon>
    </lineage>
</organism>
<comment type="caution">
    <text evidence="21">The sequence shown here is derived from an EMBL/GenBank/DDBJ whole genome shotgun (WGS) entry which is preliminary data.</text>
</comment>
<dbReference type="GO" id="GO:0006302">
    <property type="term" value="P:double-strand break repair"/>
    <property type="evidence" value="ECO:0007669"/>
    <property type="project" value="TreeGrafter"/>
</dbReference>
<dbReference type="GO" id="GO:0140807">
    <property type="term" value="F:NAD+-protein-glutamate ADP-ribosyltransferase activity"/>
    <property type="evidence" value="ECO:0007669"/>
    <property type="project" value="RHEA"/>
</dbReference>
<evidence type="ECO:0000256" key="3">
    <source>
        <dbReference type="ARBA" id="ARBA00004123"/>
    </source>
</evidence>
<sequence length="375" mass="41969">MDYSKGTDTPDAGAAIKKPKEKTDLVCKLHPIVKAVIELICDLRRMEEAVVEMKYDAKKAPLGKLTTEQIKAGYLALKRIDTLIQSNKCATKDLVQACNDFYTRVPHYFGMKVPPLIRTPAEVREKIALLEALGDIQAALSVLDQPIDVTTHPADQHYHRLQCDLTPLPKESEEYKIIEKYMKTTHAKTHNHYTLKLLEVLECRKDSEHQRFKDVGNKMLLWHGSRMSNWAGILSQGLRIAPPEAPVTGYMFGKGVYFADMVSKSANYCWANSRNNVGFLLLSEVALGKSNPLLQADYEANKLPPGYHSVKGCGRTAPNPENFTKLPDGTVVPLGPGAEVVAKGASKYSLLYNEYIVYDPAQVLTRFLLKVQFNF</sequence>
<dbReference type="GO" id="GO:0070212">
    <property type="term" value="P:protein poly-ADP-ribosylation"/>
    <property type="evidence" value="ECO:0007669"/>
    <property type="project" value="TreeGrafter"/>
</dbReference>
<feature type="domain" description="PARP alpha-helical" evidence="20">
    <location>
        <begin position="26"/>
        <end position="144"/>
    </location>
</feature>
<keyword evidence="14" id="KW-0539">Nucleus</keyword>
<dbReference type="Proteomes" id="UP000324222">
    <property type="component" value="Unassembled WGS sequence"/>
</dbReference>
<dbReference type="OrthoDB" id="429950at2759"/>
<gene>
    <name evidence="21" type="primary">Parp2_1</name>
    <name evidence="21" type="ORF">E2C01_026727</name>
</gene>
<comment type="catalytic activity">
    <reaction evidence="2">
        <text>L-glutamyl-[protein] + NAD(+) = 5-O-(ADP-D-ribosyl)-L-glutamyl-[protein] + nicotinamide</text>
        <dbReference type="Rhea" id="RHEA:58224"/>
        <dbReference type="Rhea" id="RHEA-COMP:10208"/>
        <dbReference type="Rhea" id="RHEA-COMP:15089"/>
        <dbReference type="ChEBI" id="CHEBI:17154"/>
        <dbReference type="ChEBI" id="CHEBI:29973"/>
        <dbReference type="ChEBI" id="CHEBI:57540"/>
        <dbReference type="ChEBI" id="CHEBI:142540"/>
    </reaction>
</comment>
<evidence type="ECO:0000256" key="10">
    <source>
        <dbReference type="ARBA" id="ARBA00022771"/>
    </source>
</evidence>
<dbReference type="GO" id="GO:0003950">
    <property type="term" value="F:NAD+ poly-ADP-ribosyltransferase activity"/>
    <property type="evidence" value="ECO:0007669"/>
    <property type="project" value="UniProtKB-UniRule"/>
</dbReference>
<keyword evidence="13" id="KW-0238">DNA-binding</keyword>
<dbReference type="PANTHER" id="PTHR10459">
    <property type="entry name" value="DNA LIGASE"/>
    <property type="match status" value="1"/>
</dbReference>
<comment type="catalytic activity">
    <reaction evidence="1">
        <text>L-aspartyl-[protein] + NAD(+) = 4-O-(ADP-D-ribosyl)-L-aspartyl-[protein] + nicotinamide</text>
        <dbReference type="Rhea" id="RHEA:54424"/>
        <dbReference type="Rhea" id="RHEA-COMP:9867"/>
        <dbReference type="Rhea" id="RHEA-COMP:13832"/>
        <dbReference type="ChEBI" id="CHEBI:17154"/>
        <dbReference type="ChEBI" id="CHEBI:29961"/>
        <dbReference type="ChEBI" id="CHEBI:57540"/>
        <dbReference type="ChEBI" id="CHEBI:138102"/>
    </reaction>
</comment>
<evidence type="ECO:0000256" key="16">
    <source>
        <dbReference type="ARBA" id="ARBA00033987"/>
    </source>
</evidence>
<keyword evidence="7" id="KW-0479">Metal-binding</keyword>
<evidence type="ECO:0000256" key="18">
    <source>
        <dbReference type="RuleBase" id="RU362114"/>
    </source>
</evidence>
<accession>A0A5B7EJ45</accession>
<evidence type="ECO:0000256" key="12">
    <source>
        <dbReference type="ARBA" id="ARBA00023027"/>
    </source>
</evidence>
<dbReference type="InterPro" id="IPR036616">
    <property type="entry name" value="Poly(ADP-ribose)pol_reg_dom_sf"/>
</dbReference>
<dbReference type="GO" id="GO:0016779">
    <property type="term" value="F:nucleotidyltransferase activity"/>
    <property type="evidence" value="ECO:0007669"/>
    <property type="project" value="UniProtKB-KW"/>
</dbReference>
<dbReference type="Pfam" id="PF02877">
    <property type="entry name" value="PARP_reg"/>
    <property type="match status" value="1"/>
</dbReference>